<organism evidence="2 3">
    <name type="scientific">Panicum miliaceum</name>
    <name type="common">Proso millet</name>
    <name type="synonym">Broomcorn millet</name>
    <dbReference type="NCBI Taxonomy" id="4540"/>
    <lineage>
        <taxon>Eukaryota</taxon>
        <taxon>Viridiplantae</taxon>
        <taxon>Streptophyta</taxon>
        <taxon>Embryophyta</taxon>
        <taxon>Tracheophyta</taxon>
        <taxon>Spermatophyta</taxon>
        <taxon>Magnoliopsida</taxon>
        <taxon>Liliopsida</taxon>
        <taxon>Poales</taxon>
        <taxon>Poaceae</taxon>
        <taxon>PACMAD clade</taxon>
        <taxon>Panicoideae</taxon>
        <taxon>Panicodae</taxon>
        <taxon>Paniceae</taxon>
        <taxon>Panicinae</taxon>
        <taxon>Panicum</taxon>
        <taxon>Panicum sect. Panicum</taxon>
    </lineage>
</organism>
<dbReference type="EMBL" id="PQIB02000003">
    <property type="protein sequence ID" value="RLN29809.1"/>
    <property type="molecule type" value="Genomic_DNA"/>
</dbReference>
<name>A0A3L6SZA0_PANMI</name>
<evidence type="ECO:0000256" key="1">
    <source>
        <dbReference type="SAM" id="MobiDB-lite"/>
    </source>
</evidence>
<comment type="caution">
    <text evidence="2">The sequence shown here is derived from an EMBL/GenBank/DDBJ whole genome shotgun (WGS) entry which is preliminary data.</text>
</comment>
<keyword evidence="3" id="KW-1185">Reference proteome</keyword>
<dbReference type="AlphaFoldDB" id="A0A3L6SZA0"/>
<sequence>MGNCGTKPKTSDGDDAPPPAEPRTPVEGERKDEEVPAATEEASRAVVAPQIQEEATTTAAETQEHGEPKEEEAVPKEDADQGKEKEAPTAEAAGELPAPAPASVA</sequence>
<evidence type="ECO:0000313" key="3">
    <source>
        <dbReference type="Proteomes" id="UP000275267"/>
    </source>
</evidence>
<gene>
    <name evidence="2" type="ORF">C2845_PM05G36750</name>
</gene>
<reference evidence="3" key="1">
    <citation type="journal article" date="2019" name="Nat. Commun.">
        <title>The genome of broomcorn millet.</title>
        <authorList>
            <person name="Zou C."/>
            <person name="Miki D."/>
            <person name="Li D."/>
            <person name="Tang Q."/>
            <person name="Xiao L."/>
            <person name="Rajput S."/>
            <person name="Deng P."/>
            <person name="Jia W."/>
            <person name="Huang R."/>
            <person name="Zhang M."/>
            <person name="Sun Y."/>
            <person name="Hu J."/>
            <person name="Fu X."/>
            <person name="Schnable P.S."/>
            <person name="Li F."/>
            <person name="Zhang H."/>
            <person name="Feng B."/>
            <person name="Zhu X."/>
            <person name="Liu R."/>
            <person name="Schnable J.C."/>
            <person name="Zhu J.-K."/>
            <person name="Zhang H."/>
        </authorList>
    </citation>
    <scope>NUCLEOTIDE SEQUENCE [LARGE SCALE GENOMIC DNA]</scope>
</reference>
<feature type="compositionally biased region" description="Low complexity" evidence="1">
    <location>
        <begin position="52"/>
        <end position="61"/>
    </location>
</feature>
<protein>
    <submittedName>
        <fullName evidence="2">Uncharacterized protein</fullName>
    </submittedName>
</protein>
<evidence type="ECO:0000313" key="2">
    <source>
        <dbReference type="EMBL" id="RLN29809.1"/>
    </source>
</evidence>
<feature type="region of interest" description="Disordered" evidence="1">
    <location>
        <begin position="1"/>
        <end position="105"/>
    </location>
</feature>
<dbReference type="Proteomes" id="UP000275267">
    <property type="component" value="Unassembled WGS sequence"/>
</dbReference>
<proteinExistence type="predicted"/>
<feature type="compositionally biased region" description="Basic and acidic residues" evidence="1">
    <location>
        <begin position="24"/>
        <end position="34"/>
    </location>
</feature>
<feature type="compositionally biased region" description="Basic and acidic residues" evidence="1">
    <location>
        <begin position="62"/>
        <end position="88"/>
    </location>
</feature>
<accession>A0A3L6SZA0</accession>
<dbReference type="OrthoDB" id="671458at2759"/>